<dbReference type="InterPro" id="IPR036514">
    <property type="entry name" value="SGNH_hydro_sf"/>
</dbReference>
<keyword evidence="1" id="KW-0732">Signal</keyword>
<dbReference type="SUPFAM" id="SSF49299">
    <property type="entry name" value="PKD domain"/>
    <property type="match status" value="1"/>
</dbReference>
<keyword evidence="4" id="KW-1185">Reference proteome</keyword>
<dbReference type="EMBL" id="VLPL01000004">
    <property type="protein sequence ID" value="TSJ44992.1"/>
    <property type="molecule type" value="Genomic_DNA"/>
</dbReference>
<dbReference type="CDD" id="cd00146">
    <property type="entry name" value="PKD"/>
    <property type="match status" value="1"/>
</dbReference>
<comment type="caution">
    <text evidence="3">The sequence shown here is derived from an EMBL/GenBank/DDBJ whole genome shotgun (WGS) entry which is preliminary data.</text>
</comment>
<dbReference type="InterPro" id="IPR000601">
    <property type="entry name" value="PKD_dom"/>
</dbReference>
<name>A0A556MYJ7_9FLAO</name>
<dbReference type="AlphaFoldDB" id="A0A556MYJ7"/>
<protein>
    <submittedName>
        <fullName evidence="3">PKD domain-containing protein</fullName>
    </submittedName>
</protein>
<evidence type="ECO:0000313" key="3">
    <source>
        <dbReference type="EMBL" id="TSJ44992.1"/>
    </source>
</evidence>
<dbReference type="Pfam" id="PF18911">
    <property type="entry name" value="PKD_4"/>
    <property type="match status" value="1"/>
</dbReference>
<dbReference type="SMART" id="SM00089">
    <property type="entry name" value="PKD"/>
    <property type="match status" value="1"/>
</dbReference>
<dbReference type="OrthoDB" id="7443339at2"/>
<reference evidence="3 4" key="1">
    <citation type="submission" date="2019-07" db="EMBL/GenBank/DDBJ databases">
        <authorList>
            <person name="Huq M.A."/>
        </authorList>
    </citation>
    <scope>NUCLEOTIDE SEQUENCE [LARGE SCALE GENOMIC DNA]</scope>
    <source>
        <strain evidence="3 4">MAH-3</strain>
    </source>
</reference>
<gene>
    <name evidence="3" type="ORF">FO442_10375</name>
</gene>
<dbReference type="Gene3D" id="3.40.50.1110">
    <property type="entry name" value="SGNH hydrolase"/>
    <property type="match status" value="1"/>
</dbReference>
<dbReference type="InterPro" id="IPR035986">
    <property type="entry name" value="PKD_dom_sf"/>
</dbReference>
<accession>A0A556MYJ7</accession>
<dbReference type="InterPro" id="IPR022409">
    <property type="entry name" value="PKD/Chitinase_dom"/>
</dbReference>
<dbReference type="Proteomes" id="UP000316008">
    <property type="component" value="Unassembled WGS sequence"/>
</dbReference>
<sequence length="415" mass="46118">MKKITCPLRWILFLFCFPVVGSYVCAQDSVSVLFIGNSYTYVNDLPGTFGALAANLGKELTIDSKTNGGYTFQNHTTDPLTYSKIHSKPWDVVVIQGQSQEPSFPDVQVNTQTLPYAMQLSDSIWANNPCSNVMYYMTWGRQNGDSQWSEINTFEKMNTRLYHAYMRMADSSDRAMVSPVGRVWSYVRANYPLINLYNADESHPSLEGTYLAACTFYTSLFRESPSGSDYHPGIGAGEAWVLQNAAAAVILDSLDHFHLHPVDEPTQASFTLVQNGDTIQLTNTSSRATTYTWDFGDGQSAITEDAQHTFGGNGIYNVQLIASSSCNTDTFSIQVTTLGVHDHLFDGIKVKTSDEFIELTSSGGTFLIRTFSIDGKLLTEQSLSNKNPLMISRINQFQVLHLTDSGGFEKVIRIF</sequence>
<evidence type="ECO:0000313" key="4">
    <source>
        <dbReference type="Proteomes" id="UP000316008"/>
    </source>
</evidence>
<proteinExistence type="predicted"/>
<feature type="signal peptide" evidence="1">
    <location>
        <begin position="1"/>
        <end position="26"/>
    </location>
</feature>
<evidence type="ECO:0000256" key="1">
    <source>
        <dbReference type="SAM" id="SignalP"/>
    </source>
</evidence>
<dbReference type="GO" id="GO:0016788">
    <property type="term" value="F:hydrolase activity, acting on ester bonds"/>
    <property type="evidence" value="ECO:0007669"/>
    <property type="project" value="UniProtKB-ARBA"/>
</dbReference>
<feature type="domain" description="PKD" evidence="2">
    <location>
        <begin position="282"/>
        <end position="336"/>
    </location>
</feature>
<feature type="chain" id="PRO_5021774414" evidence="1">
    <location>
        <begin position="27"/>
        <end position="415"/>
    </location>
</feature>
<organism evidence="3 4">
    <name type="scientific">Fluviicola chungangensis</name>
    <dbReference type="NCBI Taxonomy" id="2597671"/>
    <lineage>
        <taxon>Bacteria</taxon>
        <taxon>Pseudomonadati</taxon>
        <taxon>Bacteroidota</taxon>
        <taxon>Flavobacteriia</taxon>
        <taxon>Flavobacteriales</taxon>
        <taxon>Crocinitomicaceae</taxon>
        <taxon>Fluviicola</taxon>
    </lineage>
</organism>
<dbReference type="InterPro" id="IPR013783">
    <property type="entry name" value="Ig-like_fold"/>
</dbReference>
<evidence type="ECO:0000259" key="2">
    <source>
        <dbReference type="PROSITE" id="PS50093"/>
    </source>
</evidence>
<dbReference type="Gene3D" id="2.60.40.10">
    <property type="entry name" value="Immunoglobulins"/>
    <property type="match status" value="1"/>
</dbReference>
<dbReference type="PROSITE" id="PS50093">
    <property type="entry name" value="PKD"/>
    <property type="match status" value="1"/>
</dbReference>
<dbReference type="SUPFAM" id="SSF52266">
    <property type="entry name" value="SGNH hydrolase"/>
    <property type="match status" value="1"/>
</dbReference>
<dbReference type="RefSeq" id="WP_144333113.1">
    <property type="nucleotide sequence ID" value="NZ_VLPL01000004.1"/>
</dbReference>